<accession>A0A370CJ43</accession>
<comment type="cofactor">
    <cofactor evidence="1">
        <name>heme b</name>
        <dbReference type="ChEBI" id="CHEBI:60344"/>
    </cofactor>
</comment>
<evidence type="ECO:0000256" key="3">
    <source>
        <dbReference type="ARBA" id="ARBA00022448"/>
    </source>
</evidence>
<dbReference type="InterPro" id="IPR011577">
    <property type="entry name" value="Cyt_b561_bac/Ni-Hgenase"/>
</dbReference>
<evidence type="ECO:0000256" key="8">
    <source>
        <dbReference type="ARBA" id="ARBA00022982"/>
    </source>
</evidence>
<evidence type="ECO:0000256" key="1">
    <source>
        <dbReference type="ARBA" id="ARBA00001970"/>
    </source>
</evidence>
<feature type="transmembrane region" description="Helical" evidence="13">
    <location>
        <begin position="12"/>
        <end position="35"/>
    </location>
</feature>
<organism evidence="15 16">
    <name type="scientific">Candidatus Aquirickettsiella gammari</name>
    <dbReference type="NCBI Taxonomy" id="2016198"/>
    <lineage>
        <taxon>Bacteria</taxon>
        <taxon>Pseudomonadati</taxon>
        <taxon>Pseudomonadota</taxon>
        <taxon>Gammaproteobacteria</taxon>
        <taxon>Legionellales</taxon>
        <taxon>Coxiellaceae</taxon>
        <taxon>Candidatus Aquirickettsiella</taxon>
    </lineage>
</organism>
<dbReference type="GO" id="GO:0046872">
    <property type="term" value="F:metal ion binding"/>
    <property type="evidence" value="ECO:0007669"/>
    <property type="project" value="UniProtKB-KW"/>
</dbReference>
<protein>
    <submittedName>
        <fullName evidence="15">Cytochrome b</fullName>
    </submittedName>
</protein>
<keyword evidence="11 13" id="KW-0472">Membrane</keyword>
<feature type="transmembrane region" description="Helical" evidence="13">
    <location>
        <begin position="47"/>
        <end position="67"/>
    </location>
</feature>
<dbReference type="PANTHER" id="PTHR30529:SF1">
    <property type="entry name" value="CYTOCHROME B561 HOMOLOG 2"/>
    <property type="match status" value="1"/>
</dbReference>
<keyword evidence="6 13" id="KW-0812">Transmembrane</keyword>
<evidence type="ECO:0000256" key="13">
    <source>
        <dbReference type="SAM" id="Phobius"/>
    </source>
</evidence>
<reference evidence="15 16" key="2">
    <citation type="journal article" date="2018" name="J. Invertebr. Pathol.">
        <title>'Candidatus Aquirickettsiella gammari' (Gammaproteobacteria: Legionellales: Coxiellaceae): A bacterial pathogen of the freshwater crustacean Gammarus fossarum (Malacostraca: Amphipoda).</title>
        <authorList>
            <person name="Bojko J."/>
            <person name="Dunn A.M."/>
            <person name="Stebbing P.D."/>
            <person name="van Aerle R."/>
            <person name="Bacela-Spychalska K."/>
            <person name="Bean T.P."/>
            <person name="Urrutia A."/>
            <person name="Stentiford G.D."/>
        </authorList>
    </citation>
    <scope>NUCLEOTIDE SEQUENCE [LARGE SCALE GENOMIC DNA]</scope>
    <source>
        <strain evidence="15">RA15029</strain>
    </source>
</reference>
<name>A0A370CJ43_9COXI</name>
<comment type="caution">
    <text evidence="15">The sequence shown here is derived from an EMBL/GenBank/DDBJ whole genome shotgun (WGS) entry which is preliminary data.</text>
</comment>
<evidence type="ECO:0000256" key="10">
    <source>
        <dbReference type="ARBA" id="ARBA00023004"/>
    </source>
</evidence>
<evidence type="ECO:0000256" key="6">
    <source>
        <dbReference type="ARBA" id="ARBA00022692"/>
    </source>
</evidence>
<dbReference type="AlphaFoldDB" id="A0A370CJ43"/>
<keyword evidence="9 13" id="KW-1133">Transmembrane helix</keyword>
<dbReference type="PANTHER" id="PTHR30529">
    <property type="entry name" value="CYTOCHROME B561"/>
    <property type="match status" value="1"/>
</dbReference>
<evidence type="ECO:0000256" key="7">
    <source>
        <dbReference type="ARBA" id="ARBA00022723"/>
    </source>
</evidence>
<keyword evidence="8" id="KW-0249">Electron transport</keyword>
<evidence type="ECO:0000313" key="15">
    <source>
        <dbReference type="EMBL" id="RDH40879.1"/>
    </source>
</evidence>
<comment type="subcellular location">
    <subcellularLocation>
        <location evidence="2">Cell membrane</location>
        <topology evidence="2">Multi-pass membrane protein</topology>
    </subcellularLocation>
</comment>
<dbReference type="InterPro" id="IPR016174">
    <property type="entry name" value="Di-haem_cyt_TM"/>
</dbReference>
<sequence>MMKNTRNTYGQIAKCFHWLMAFLIIGMYLVAYMMINISPSHFRDSLYNFHKATGLLLLGLVALRLWWRVFNVQPTLPASISIWQRHAANWNIVGLYILMFAMPITGFLSSTLANHAITFYGLFTILPLANNHTASRFFSKSHEIASYLLIMFFALHVIGAFYHHFFLKDDVLIRMRLRFKNNSRVNNK</sequence>
<feature type="domain" description="Cytochrome b561 bacterial/Ni-hydrogenase" evidence="14">
    <location>
        <begin position="9"/>
        <end position="175"/>
    </location>
</feature>
<proteinExistence type="inferred from homology"/>
<keyword evidence="3" id="KW-0813">Transport</keyword>
<evidence type="ECO:0000256" key="2">
    <source>
        <dbReference type="ARBA" id="ARBA00004651"/>
    </source>
</evidence>
<dbReference type="Proteomes" id="UP000226429">
    <property type="component" value="Unassembled WGS sequence"/>
</dbReference>
<dbReference type="GO" id="GO:0022904">
    <property type="term" value="P:respiratory electron transport chain"/>
    <property type="evidence" value="ECO:0007669"/>
    <property type="project" value="InterPro"/>
</dbReference>
<gene>
    <name evidence="15" type="ORF">CFE62_001740</name>
</gene>
<dbReference type="GO" id="GO:0005886">
    <property type="term" value="C:plasma membrane"/>
    <property type="evidence" value="ECO:0007669"/>
    <property type="project" value="UniProtKB-SubCell"/>
</dbReference>
<keyword evidence="4" id="KW-1003">Cell membrane</keyword>
<evidence type="ECO:0000256" key="5">
    <source>
        <dbReference type="ARBA" id="ARBA00022617"/>
    </source>
</evidence>
<feature type="transmembrane region" description="Helical" evidence="13">
    <location>
        <begin position="144"/>
        <end position="165"/>
    </location>
</feature>
<evidence type="ECO:0000256" key="11">
    <source>
        <dbReference type="ARBA" id="ARBA00023136"/>
    </source>
</evidence>
<dbReference type="EMBL" id="NMOS02000003">
    <property type="protein sequence ID" value="RDH40879.1"/>
    <property type="molecule type" value="Genomic_DNA"/>
</dbReference>
<keyword evidence="7" id="KW-0479">Metal-binding</keyword>
<reference evidence="15 16" key="1">
    <citation type="journal article" date="2017" name="Int. J. Syst. Evol. Microbiol.">
        <title>Aquarickettsiella crustaci n. gen. n. sp. (Gammaproteobacteria: Legionellales: Coxiellaceae); a bacterial pathogen of the freshwater crustacean: Gammarus fossarum (Malacostraca: Amphipoda).</title>
        <authorList>
            <person name="Bojko J."/>
            <person name="Dunn A.M."/>
            <person name="Stebbing P.D."/>
            <person name="Van Aerle R."/>
            <person name="Bacela-Spychalska K."/>
            <person name="Bean T.P."/>
            <person name="Stentiford G.D."/>
        </authorList>
    </citation>
    <scope>NUCLEOTIDE SEQUENCE [LARGE SCALE GENOMIC DNA]</scope>
    <source>
        <strain evidence="15">RA15029</strain>
    </source>
</reference>
<dbReference type="InterPro" id="IPR052168">
    <property type="entry name" value="Cytochrome_b561_oxidase"/>
</dbReference>
<evidence type="ECO:0000313" key="16">
    <source>
        <dbReference type="Proteomes" id="UP000226429"/>
    </source>
</evidence>
<evidence type="ECO:0000256" key="4">
    <source>
        <dbReference type="ARBA" id="ARBA00022475"/>
    </source>
</evidence>
<comment type="similarity">
    <text evidence="12">Belongs to the cytochrome b561 family.</text>
</comment>
<keyword evidence="5" id="KW-0349">Heme</keyword>
<dbReference type="Pfam" id="PF01292">
    <property type="entry name" value="Ni_hydr_CYTB"/>
    <property type="match status" value="1"/>
</dbReference>
<evidence type="ECO:0000256" key="9">
    <source>
        <dbReference type="ARBA" id="ARBA00022989"/>
    </source>
</evidence>
<evidence type="ECO:0000256" key="12">
    <source>
        <dbReference type="ARBA" id="ARBA00037975"/>
    </source>
</evidence>
<evidence type="ECO:0000259" key="14">
    <source>
        <dbReference type="Pfam" id="PF01292"/>
    </source>
</evidence>
<keyword evidence="10" id="KW-0408">Iron</keyword>
<feature type="transmembrane region" description="Helical" evidence="13">
    <location>
        <begin position="88"/>
        <end position="106"/>
    </location>
</feature>
<dbReference type="GO" id="GO:0020037">
    <property type="term" value="F:heme binding"/>
    <property type="evidence" value="ECO:0007669"/>
    <property type="project" value="TreeGrafter"/>
</dbReference>
<dbReference type="SUPFAM" id="SSF81342">
    <property type="entry name" value="Transmembrane di-heme cytochromes"/>
    <property type="match status" value="1"/>
</dbReference>
<dbReference type="GO" id="GO:0009055">
    <property type="term" value="F:electron transfer activity"/>
    <property type="evidence" value="ECO:0007669"/>
    <property type="project" value="InterPro"/>
</dbReference>
<keyword evidence="16" id="KW-1185">Reference proteome</keyword>